<dbReference type="PANTHER" id="PTHR43283">
    <property type="entry name" value="BETA-LACTAMASE-RELATED"/>
    <property type="match status" value="1"/>
</dbReference>
<keyword evidence="3" id="KW-1185">Reference proteome</keyword>
<evidence type="ECO:0000259" key="1">
    <source>
        <dbReference type="Pfam" id="PF00144"/>
    </source>
</evidence>
<protein>
    <submittedName>
        <fullName evidence="2">Serine hydrolase</fullName>
    </submittedName>
</protein>
<feature type="domain" description="Beta-lactamase-related" evidence="1">
    <location>
        <begin position="16"/>
        <end position="255"/>
    </location>
</feature>
<dbReference type="InterPro" id="IPR012338">
    <property type="entry name" value="Beta-lactam/transpept-like"/>
</dbReference>
<dbReference type="GeneID" id="303304329"/>
<comment type="caution">
    <text evidence="2">The sequence shown here is derived from an EMBL/GenBank/DDBJ whole genome shotgun (WGS) entry which is preliminary data.</text>
</comment>
<keyword evidence="2" id="KW-0378">Hydrolase</keyword>
<gene>
    <name evidence="2" type="ORF">GCM10007173_19680</name>
</gene>
<dbReference type="RefSeq" id="WP_188685409.1">
    <property type="nucleotide sequence ID" value="NZ_BMKX01000004.1"/>
</dbReference>
<name>A0ABQ2DK63_9MICC</name>
<dbReference type="Proteomes" id="UP000606115">
    <property type="component" value="Unassembled WGS sequence"/>
</dbReference>
<proteinExistence type="predicted"/>
<dbReference type="Gene3D" id="3.40.710.10">
    <property type="entry name" value="DD-peptidase/beta-lactamase superfamily"/>
    <property type="match status" value="1"/>
</dbReference>
<dbReference type="EMBL" id="BMKX01000004">
    <property type="protein sequence ID" value="GGJ60959.1"/>
    <property type="molecule type" value="Genomic_DNA"/>
</dbReference>
<reference evidence="3" key="1">
    <citation type="journal article" date="2019" name="Int. J. Syst. Evol. Microbiol.">
        <title>The Global Catalogue of Microorganisms (GCM) 10K type strain sequencing project: providing services to taxonomists for standard genome sequencing and annotation.</title>
        <authorList>
            <consortium name="The Broad Institute Genomics Platform"/>
            <consortium name="The Broad Institute Genome Sequencing Center for Infectious Disease"/>
            <person name="Wu L."/>
            <person name="Ma J."/>
        </authorList>
    </citation>
    <scope>NUCLEOTIDE SEQUENCE [LARGE SCALE GENOMIC DNA]</scope>
    <source>
        <strain evidence="3">CGMCC 1.3685</strain>
    </source>
</reference>
<dbReference type="InterPro" id="IPR001466">
    <property type="entry name" value="Beta-lactam-related"/>
</dbReference>
<dbReference type="InterPro" id="IPR050789">
    <property type="entry name" value="Diverse_Enzym_Activities"/>
</dbReference>
<evidence type="ECO:0000313" key="2">
    <source>
        <dbReference type="EMBL" id="GGJ60959.1"/>
    </source>
</evidence>
<sequence length="278" mass="30098">MSVLAQIEQWPADNAVSVVVNGDGAIVAEHGDTLRVYPLASVTKLLSTYAFLIALEEEAITLEDPAGPEGSTVHHLLAHTAGYDFDSTTIRYAVGTKRGYSNTGFEVLAEHLEKETGMSFPDYAQEAVFTPLGMSNTEIAGSCAKDGRSNAADLAIFAAELLNPTLVSAETMQDATRVHFENLAGILPGYGRQNPNDWGLGFEIRSTKNPHWTGQSHPASTFGHFGQSGTFLWVDPEHRLACVTLTDKPFGSWAVEAWTQYNEEILASGVSQTLSSRY</sequence>
<accession>A0ABQ2DK63</accession>
<dbReference type="PANTHER" id="PTHR43283:SF15">
    <property type="entry name" value="CONSERVED PROTEIN"/>
    <property type="match status" value="1"/>
</dbReference>
<organism evidence="2 3">
    <name type="scientific">Glutamicibacter ardleyensis</name>
    <dbReference type="NCBI Taxonomy" id="225894"/>
    <lineage>
        <taxon>Bacteria</taxon>
        <taxon>Bacillati</taxon>
        <taxon>Actinomycetota</taxon>
        <taxon>Actinomycetes</taxon>
        <taxon>Micrococcales</taxon>
        <taxon>Micrococcaceae</taxon>
        <taxon>Glutamicibacter</taxon>
    </lineage>
</organism>
<dbReference type="SUPFAM" id="SSF56601">
    <property type="entry name" value="beta-lactamase/transpeptidase-like"/>
    <property type="match status" value="1"/>
</dbReference>
<dbReference type="Pfam" id="PF00144">
    <property type="entry name" value="Beta-lactamase"/>
    <property type="match status" value="1"/>
</dbReference>
<dbReference type="GO" id="GO:0016787">
    <property type="term" value="F:hydrolase activity"/>
    <property type="evidence" value="ECO:0007669"/>
    <property type="project" value="UniProtKB-KW"/>
</dbReference>
<evidence type="ECO:0000313" key="3">
    <source>
        <dbReference type="Proteomes" id="UP000606115"/>
    </source>
</evidence>